<comment type="catalytic activity">
    <reaction evidence="4">
        <text>(S)-ureidoglycolate = urea + glyoxylate</text>
        <dbReference type="Rhea" id="RHEA:11304"/>
        <dbReference type="ChEBI" id="CHEBI:16199"/>
        <dbReference type="ChEBI" id="CHEBI:36655"/>
        <dbReference type="ChEBI" id="CHEBI:57296"/>
        <dbReference type="EC" id="4.3.2.3"/>
    </reaction>
</comment>
<dbReference type="CDD" id="cd20298">
    <property type="entry name" value="cupin_UAH"/>
    <property type="match status" value="1"/>
</dbReference>
<evidence type="ECO:0000256" key="3">
    <source>
        <dbReference type="ARBA" id="ARBA00023239"/>
    </source>
</evidence>
<organism evidence="5 6">
    <name type="scientific">Myxozyma melibiosi</name>
    <dbReference type="NCBI Taxonomy" id="54550"/>
    <lineage>
        <taxon>Eukaryota</taxon>
        <taxon>Fungi</taxon>
        <taxon>Dikarya</taxon>
        <taxon>Ascomycota</taxon>
        <taxon>Saccharomycotina</taxon>
        <taxon>Lipomycetes</taxon>
        <taxon>Lipomycetales</taxon>
        <taxon>Lipomycetaceae</taxon>
        <taxon>Myxozyma</taxon>
    </lineage>
</organism>
<keyword evidence="2" id="KW-0659">Purine metabolism</keyword>
<dbReference type="RefSeq" id="XP_064769398.1">
    <property type="nucleotide sequence ID" value="XM_064910401.1"/>
</dbReference>
<evidence type="ECO:0000313" key="6">
    <source>
        <dbReference type="Proteomes" id="UP001498771"/>
    </source>
</evidence>
<keyword evidence="6" id="KW-1185">Reference proteome</keyword>
<name>A0ABR1F962_9ASCO</name>
<evidence type="ECO:0000256" key="1">
    <source>
        <dbReference type="ARBA" id="ARBA00011738"/>
    </source>
</evidence>
<dbReference type="InterPro" id="IPR011051">
    <property type="entry name" value="RmlC_Cupin_sf"/>
</dbReference>
<dbReference type="EMBL" id="JBBJBU010000003">
    <property type="protein sequence ID" value="KAK7206365.1"/>
    <property type="molecule type" value="Genomic_DNA"/>
</dbReference>
<dbReference type="PANTHER" id="PTHR21221">
    <property type="entry name" value="UREIDOGLYCOLATE HYDROLASE"/>
    <property type="match status" value="1"/>
</dbReference>
<sequence>MTIATISYSGKTVVAEELTPEAFAKFGSVISPRDQIAAELPAKGAGNIFTQGDVVKPEGKYEQSKFNPESYCSFNLQRFMPPATIDRTAKHYDAMMIERHPMSSQTFFPMGVDKEEAAYLVLATENDAEGMPDLSKLKAFVARGNQSVTYNAAVWHGSTCSLRDYLDMTMFMYTNGVAADITEVVQISGGLPVDY</sequence>
<dbReference type="Gene3D" id="2.60.120.480">
    <property type="entry name" value="Ureidoglycolate hydrolase"/>
    <property type="match status" value="1"/>
</dbReference>
<dbReference type="Pfam" id="PF04115">
    <property type="entry name" value="Ureidogly_lyase"/>
    <property type="match status" value="1"/>
</dbReference>
<keyword evidence="5" id="KW-0378">Hydrolase</keyword>
<evidence type="ECO:0000256" key="4">
    <source>
        <dbReference type="ARBA" id="ARBA00047684"/>
    </source>
</evidence>
<gene>
    <name evidence="5" type="ORF">BZA70DRAFT_237105</name>
</gene>
<evidence type="ECO:0000256" key="2">
    <source>
        <dbReference type="ARBA" id="ARBA00022631"/>
    </source>
</evidence>
<dbReference type="InterPro" id="IPR007247">
    <property type="entry name" value="Ureidogly_lyase"/>
</dbReference>
<reference evidence="5 6" key="1">
    <citation type="submission" date="2024-03" db="EMBL/GenBank/DDBJ databases">
        <title>Genome-scale model development and genomic sequencing of the oleaginous clade Lipomyces.</title>
        <authorList>
            <consortium name="Lawrence Berkeley National Laboratory"/>
            <person name="Czajka J.J."/>
            <person name="Han Y."/>
            <person name="Kim J."/>
            <person name="Mondo S.J."/>
            <person name="Hofstad B.A."/>
            <person name="Robles A."/>
            <person name="Haridas S."/>
            <person name="Riley R."/>
            <person name="LaButti K."/>
            <person name="Pangilinan J."/>
            <person name="Andreopoulos W."/>
            <person name="Lipzen A."/>
            <person name="Yan J."/>
            <person name="Wang M."/>
            <person name="Ng V."/>
            <person name="Grigoriev I.V."/>
            <person name="Spatafora J.W."/>
            <person name="Magnuson J.K."/>
            <person name="Baker S.E."/>
            <person name="Pomraning K.R."/>
        </authorList>
    </citation>
    <scope>NUCLEOTIDE SEQUENCE [LARGE SCALE GENOMIC DNA]</scope>
    <source>
        <strain evidence="5 6">Phaff 52-87</strain>
    </source>
</reference>
<dbReference type="GeneID" id="90035913"/>
<dbReference type="SUPFAM" id="SSF51182">
    <property type="entry name" value="RmlC-like cupins"/>
    <property type="match status" value="1"/>
</dbReference>
<protein>
    <submittedName>
        <fullName evidence="5">Ureidoglycolate hydrolase</fullName>
    </submittedName>
</protein>
<dbReference type="Proteomes" id="UP001498771">
    <property type="component" value="Unassembled WGS sequence"/>
</dbReference>
<evidence type="ECO:0000313" key="5">
    <source>
        <dbReference type="EMBL" id="KAK7206365.1"/>
    </source>
</evidence>
<comment type="subunit">
    <text evidence="1">Homodimer.</text>
</comment>
<accession>A0ABR1F962</accession>
<dbReference type="PANTHER" id="PTHR21221:SF1">
    <property type="entry name" value="UREIDOGLYCOLATE LYASE"/>
    <property type="match status" value="1"/>
</dbReference>
<proteinExistence type="predicted"/>
<dbReference type="GO" id="GO:0016787">
    <property type="term" value="F:hydrolase activity"/>
    <property type="evidence" value="ECO:0007669"/>
    <property type="project" value="UniProtKB-KW"/>
</dbReference>
<comment type="caution">
    <text evidence="5">The sequence shown here is derived from an EMBL/GenBank/DDBJ whole genome shotgun (WGS) entry which is preliminary data.</text>
</comment>
<dbReference type="InterPro" id="IPR024060">
    <property type="entry name" value="Ureidoglycolate_lyase_dom_sf"/>
</dbReference>
<dbReference type="InterPro" id="IPR047233">
    <property type="entry name" value="UAH_cupin"/>
</dbReference>
<keyword evidence="3" id="KW-0456">Lyase</keyword>